<dbReference type="InterPro" id="IPR043129">
    <property type="entry name" value="ATPase_NBD"/>
</dbReference>
<keyword evidence="3" id="KW-1185">Reference proteome</keyword>
<accession>N6Z8K8</accession>
<dbReference type="InterPro" id="IPR005883">
    <property type="entry name" value="PilM"/>
</dbReference>
<organism evidence="2 3">
    <name type="scientific">Thauera linaloolentis (strain DSM 12138 / JCM 21573 / CCUG 41526 / CIP 105981 / IAM 15112 / NBRC 102519 / 47Lol)</name>
    <dbReference type="NCBI Taxonomy" id="1123367"/>
    <lineage>
        <taxon>Bacteria</taxon>
        <taxon>Pseudomonadati</taxon>
        <taxon>Pseudomonadota</taxon>
        <taxon>Betaproteobacteria</taxon>
        <taxon>Rhodocyclales</taxon>
        <taxon>Zoogloeaceae</taxon>
        <taxon>Thauera</taxon>
    </lineage>
</organism>
<dbReference type="EMBL" id="AMXE01000025">
    <property type="protein sequence ID" value="ENO88484.1"/>
    <property type="molecule type" value="Genomic_DNA"/>
</dbReference>
<name>N6Z8K8_THAL4</name>
<dbReference type="PIRSF" id="PIRSF019169">
    <property type="entry name" value="PilM"/>
    <property type="match status" value="1"/>
</dbReference>
<dbReference type="InterPro" id="IPR003494">
    <property type="entry name" value="SHS2_FtsA"/>
</dbReference>
<dbReference type="Gene3D" id="3.30.1490.300">
    <property type="match status" value="1"/>
</dbReference>
<reference evidence="2 3" key="1">
    <citation type="submission" date="2012-09" db="EMBL/GenBank/DDBJ databases">
        <title>Draft Genome Sequences of 6 Strains from Genus Thauera.</title>
        <authorList>
            <person name="Liu B."/>
            <person name="Shapleigh J.P."/>
            <person name="Frostegard A.H."/>
        </authorList>
    </citation>
    <scope>NUCLEOTIDE SEQUENCE [LARGE SCALE GENOMIC DNA]</scope>
    <source>
        <strain evidence="3">47Lol / DSM 12138</strain>
    </source>
</reference>
<dbReference type="PANTHER" id="PTHR32432">
    <property type="entry name" value="CELL DIVISION PROTEIN FTSA-RELATED"/>
    <property type="match status" value="1"/>
</dbReference>
<gene>
    <name evidence="2" type="ORF">C666_08630</name>
</gene>
<protein>
    <submittedName>
        <fullName evidence="2">Type IV pilus assembly protein PilM</fullName>
    </submittedName>
</protein>
<dbReference type="PANTHER" id="PTHR32432:SF3">
    <property type="entry name" value="ETHANOLAMINE UTILIZATION PROTEIN EUTJ"/>
    <property type="match status" value="1"/>
</dbReference>
<evidence type="ECO:0000313" key="3">
    <source>
        <dbReference type="Proteomes" id="UP000013232"/>
    </source>
</evidence>
<dbReference type="OrthoDB" id="9773403at2"/>
<dbReference type="CDD" id="cd24049">
    <property type="entry name" value="ASKHA_NBD_PilM"/>
    <property type="match status" value="1"/>
</dbReference>
<evidence type="ECO:0000313" key="2">
    <source>
        <dbReference type="EMBL" id="ENO88484.1"/>
    </source>
</evidence>
<dbReference type="GO" id="GO:0051301">
    <property type="term" value="P:cell division"/>
    <property type="evidence" value="ECO:0007669"/>
    <property type="project" value="InterPro"/>
</dbReference>
<proteinExistence type="predicted"/>
<feature type="domain" description="SHS2" evidence="1">
    <location>
        <begin position="14"/>
        <end position="182"/>
    </location>
</feature>
<dbReference type="Proteomes" id="UP000013232">
    <property type="component" value="Unassembled WGS sequence"/>
</dbReference>
<evidence type="ECO:0000259" key="1">
    <source>
        <dbReference type="SMART" id="SM00842"/>
    </source>
</evidence>
<dbReference type="SMART" id="SM00842">
    <property type="entry name" value="FtsA"/>
    <property type="match status" value="1"/>
</dbReference>
<dbReference type="RefSeq" id="WP_004337053.1">
    <property type="nucleotide sequence ID" value="NZ_AMXE01000025.1"/>
</dbReference>
<dbReference type="AlphaFoldDB" id="N6Z8K8"/>
<dbReference type="Gene3D" id="3.30.420.40">
    <property type="match status" value="2"/>
</dbReference>
<sequence>MIELPFFGAAARQLAGLDISSSSVKLVELSGGDKEAYKVERYAIEPLPRDVVADGNIANLEAVSEALRRALRRFGPGVRNVAMALPASSVITKKIILPAGLREQEMEMAVESEANQYIPFAIDEVNLDFQVIGPAAGSPGELEVLIAASRKDKVEDRVAVAQAAGLKATVIDVESFAIESALELVSRQLPSGGQDKVIGLIDVGANVMNVGMFRNRQQVYVREQAFGGNQLTQDIARQYGMSVDEAESAKRADALPDTYARELMRPFLDSLALEVSRALQFFFTSTQYNQVDHLVLAGGCALMPGLAEIVAARTQVETIVGNPFAGMSVSSKVRPKNLLADAPSLMVACGLALRRFDE</sequence>
<dbReference type="eggNOG" id="COG4972">
    <property type="taxonomic scope" value="Bacteria"/>
</dbReference>
<dbReference type="Pfam" id="PF11104">
    <property type="entry name" value="PilM_2"/>
    <property type="match status" value="1"/>
</dbReference>
<dbReference type="SUPFAM" id="SSF53067">
    <property type="entry name" value="Actin-like ATPase domain"/>
    <property type="match status" value="2"/>
</dbReference>
<dbReference type="NCBIfam" id="TIGR01175">
    <property type="entry name" value="pilM"/>
    <property type="match status" value="1"/>
</dbReference>
<dbReference type="InterPro" id="IPR050696">
    <property type="entry name" value="FtsA/MreB"/>
</dbReference>
<dbReference type="STRING" id="1123367.GCA_000621305_03566"/>
<comment type="caution">
    <text evidence="2">The sequence shown here is derived from an EMBL/GenBank/DDBJ whole genome shotgun (WGS) entry which is preliminary data.</text>
</comment>